<sequence>MPGQPTGLRELTRRTVRSRIAEVAEEMFATEGFEATTVEAIAERVGMSKRSFFRYFASKEDVVLHPYERLGERFEERLLARPAAEDDWEALRRTFDLAVREFEDPGDRARGAALQRIVQGSPTLLAAYLEQMERLQQRLTVGVRHRRRTGCVPPGPEEMLLCALVGSALCCLQTAISHAVRGPDPADVGDRLDAVMAALRPASLPAAAPPPVEPAGGVPGEAADGVDPVGDRVPCDCLA</sequence>
<gene>
    <name evidence="6" type="ORF">HCJ92_05825</name>
</gene>
<dbReference type="PROSITE" id="PS50977">
    <property type="entry name" value="HTH_TETR_2"/>
    <property type="match status" value="1"/>
</dbReference>
<dbReference type="Gene3D" id="1.10.10.60">
    <property type="entry name" value="Homeodomain-like"/>
    <property type="match status" value="1"/>
</dbReference>
<accession>A0ABX1AIR8</accession>
<dbReference type="InterPro" id="IPR009057">
    <property type="entry name" value="Homeodomain-like_sf"/>
</dbReference>
<protein>
    <submittedName>
        <fullName evidence="6">TetR family transcriptional regulator</fullName>
    </submittedName>
</protein>
<evidence type="ECO:0000313" key="7">
    <source>
        <dbReference type="Proteomes" id="UP000746503"/>
    </source>
</evidence>
<dbReference type="RefSeq" id="WP_167932346.1">
    <property type="nucleotide sequence ID" value="NZ_JAAVJB010000026.1"/>
</dbReference>
<dbReference type="Pfam" id="PF00440">
    <property type="entry name" value="TetR_N"/>
    <property type="match status" value="1"/>
</dbReference>
<keyword evidence="3" id="KW-0804">Transcription</keyword>
<feature type="DNA-binding region" description="H-T-H motif" evidence="4">
    <location>
        <begin position="37"/>
        <end position="56"/>
    </location>
</feature>
<name>A0ABX1AIR8_9ACTN</name>
<evidence type="ECO:0000313" key="6">
    <source>
        <dbReference type="EMBL" id="NJP65821.1"/>
    </source>
</evidence>
<dbReference type="PANTHER" id="PTHR30055">
    <property type="entry name" value="HTH-TYPE TRANSCRIPTIONAL REGULATOR RUTR"/>
    <property type="match status" value="1"/>
</dbReference>
<organism evidence="6 7">
    <name type="scientific">Streptomyces spiramenti</name>
    <dbReference type="NCBI Taxonomy" id="2720606"/>
    <lineage>
        <taxon>Bacteria</taxon>
        <taxon>Bacillati</taxon>
        <taxon>Actinomycetota</taxon>
        <taxon>Actinomycetes</taxon>
        <taxon>Kitasatosporales</taxon>
        <taxon>Streptomycetaceae</taxon>
        <taxon>Streptomyces</taxon>
    </lineage>
</organism>
<dbReference type="EMBL" id="JAAVJB010000026">
    <property type="protein sequence ID" value="NJP65821.1"/>
    <property type="molecule type" value="Genomic_DNA"/>
</dbReference>
<evidence type="ECO:0000256" key="1">
    <source>
        <dbReference type="ARBA" id="ARBA00023015"/>
    </source>
</evidence>
<dbReference type="InterPro" id="IPR050109">
    <property type="entry name" value="HTH-type_TetR-like_transc_reg"/>
</dbReference>
<evidence type="ECO:0000259" key="5">
    <source>
        <dbReference type="PROSITE" id="PS50977"/>
    </source>
</evidence>
<dbReference type="PRINTS" id="PR00455">
    <property type="entry name" value="HTHTETR"/>
</dbReference>
<feature type="domain" description="HTH tetR-type" evidence="5">
    <location>
        <begin position="14"/>
        <end position="74"/>
    </location>
</feature>
<evidence type="ECO:0000256" key="2">
    <source>
        <dbReference type="ARBA" id="ARBA00023125"/>
    </source>
</evidence>
<evidence type="ECO:0000256" key="3">
    <source>
        <dbReference type="ARBA" id="ARBA00023163"/>
    </source>
</evidence>
<dbReference type="SUPFAM" id="SSF46689">
    <property type="entry name" value="Homeodomain-like"/>
    <property type="match status" value="1"/>
</dbReference>
<evidence type="ECO:0000256" key="4">
    <source>
        <dbReference type="PROSITE-ProRule" id="PRU00335"/>
    </source>
</evidence>
<dbReference type="InterPro" id="IPR001647">
    <property type="entry name" value="HTH_TetR"/>
</dbReference>
<keyword evidence="7" id="KW-1185">Reference proteome</keyword>
<comment type="caution">
    <text evidence="6">The sequence shown here is derived from an EMBL/GenBank/DDBJ whole genome shotgun (WGS) entry which is preliminary data.</text>
</comment>
<reference evidence="6 7" key="1">
    <citation type="submission" date="2020-03" db="EMBL/GenBank/DDBJ databases">
        <title>Draft genome of Streptomyces sp. ventii, isolated from the Axial Seamount in the Pacific Ocean, and resequencing of the two type strains Streptomyces lonarensis strain NCL 716 and Streptomyces bohaiensis strain 11A07.</title>
        <authorList>
            <person name="Loughran R.M."/>
            <person name="Pfannmuller K.M."/>
            <person name="Wasson B.J."/>
            <person name="Deadmond M.C."/>
            <person name="Paddock B.E."/>
            <person name="Koyack M.J."/>
            <person name="Gallegos D.A."/>
            <person name="Mitchell E.A."/>
            <person name="Ushijima B."/>
            <person name="Saw J.H."/>
            <person name="Mcphail K.L."/>
            <person name="Videau P."/>
        </authorList>
    </citation>
    <scope>NUCLEOTIDE SEQUENCE [LARGE SCALE GENOMIC DNA]</scope>
    <source>
        <strain evidence="7">5675061</strain>
    </source>
</reference>
<dbReference type="Proteomes" id="UP000746503">
    <property type="component" value="Unassembled WGS sequence"/>
</dbReference>
<keyword evidence="1" id="KW-0805">Transcription regulation</keyword>
<keyword evidence="2 4" id="KW-0238">DNA-binding</keyword>
<dbReference type="PANTHER" id="PTHR30055:SF238">
    <property type="entry name" value="MYCOFACTOCIN BIOSYNTHESIS TRANSCRIPTIONAL REGULATOR MFTR-RELATED"/>
    <property type="match status" value="1"/>
</dbReference>
<dbReference type="Gene3D" id="1.10.357.10">
    <property type="entry name" value="Tetracycline Repressor, domain 2"/>
    <property type="match status" value="1"/>
</dbReference>
<proteinExistence type="predicted"/>